<keyword evidence="4 6" id="KW-0862">Zinc</keyword>
<dbReference type="Pfam" id="PF08240">
    <property type="entry name" value="ADH_N"/>
    <property type="match status" value="1"/>
</dbReference>
<dbReference type="AlphaFoldDB" id="A0A7C9NDP4"/>
<reference evidence="8 9" key="1">
    <citation type="submission" date="2020-01" db="EMBL/GenBank/DDBJ databases">
        <title>Herbidospora sp. NEAU-GS84 nov., a novel actinomycete isolated from soil.</title>
        <authorList>
            <person name="Han L."/>
        </authorList>
    </citation>
    <scope>NUCLEOTIDE SEQUENCE [LARGE SCALE GENOMIC DNA]</scope>
    <source>
        <strain evidence="8 9">NEAU-GS84</strain>
    </source>
</reference>
<keyword evidence="3 6" id="KW-0479">Metal-binding</keyword>
<accession>A0A7C9NDP4</accession>
<dbReference type="GO" id="GO:0008270">
    <property type="term" value="F:zinc ion binding"/>
    <property type="evidence" value="ECO:0007669"/>
    <property type="project" value="InterPro"/>
</dbReference>
<dbReference type="Pfam" id="PF00107">
    <property type="entry name" value="ADH_zinc_N"/>
    <property type="match status" value="1"/>
</dbReference>
<sequence length="360" mass="36966">MLERVGAPLVVRDLDLAPPGPEEVLVRVEAAGVCHSDQHYLAGDLRCPLPVVPGHEGTGVIEAVGPGVTRFRPGDRVCLMWRPRCGQCRNCLVGRPALCEAAGVMVGSGGLLDGTTRLSADGEKVHHLLGVSCFAEYCVVSERAVVPVPDGVPPEVAAIAGCAVITGVGAVLNAIGECAGDGIVVFGAGGVGLSAVLGAVLAGANPIVVVDVVAERLETAERLGATHVVDASAVHVAAALTAIRPGGAEWAIEAVGRPDTLETAFEALRPGGTLVAVGLGKVGQTFNVPVNLLVQRERRIVGSLYGSANPLVDLPKIFDLYLAGRLPLDLLVGRRYRLDQINEAFADLTGGAVGRGVIVP</sequence>
<organism evidence="8 9">
    <name type="scientific">Herbidospora solisilvae</name>
    <dbReference type="NCBI Taxonomy" id="2696284"/>
    <lineage>
        <taxon>Bacteria</taxon>
        <taxon>Bacillati</taxon>
        <taxon>Actinomycetota</taxon>
        <taxon>Actinomycetes</taxon>
        <taxon>Streptosporangiales</taxon>
        <taxon>Streptosporangiaceae</taxon>
        <taxon>Herbidospora</taxon>
    </lineage>
</organism>
<evidence type="ECO:0000256" key="4">
    <source>
        <dbReference type="ARBA" id="ARBA00022833"/>
    </source>
</evidence>
<evidence type="ECO:0000256" key="1">
    <source>
        <dbReference type="ARBA" id="ARBA00001947"/>
    </source>
</evidence>
<comment type="caution">
    <text evidence="8">The sequence shown here is derived from an EMBL/GenBank/DDBJ whole genome shotgun (WGS) entry which is preliminary data.</text>
</comment>
<dbReference type="InterPro" id="IPR013149">
    <property type="entry name" value="ADH-like_C"/>
</dbReference>
<dbReference type="InterPro" id="IPR020843">
    <property type="entry name" value="ER"/>
</dbReference>
<dbReference type="PANTHER" id="PTHR43350">
    <property type="entry name" value="NAD-DEPENDENT ALCOHOL DEHYDROGENASE"/>
    <property type="match status" value="1"/>
</dbReference>
<dbReference type="Proteomes" id="UP000479526">
    <property type="component" value="Unassembled WGS sequence"/>
</dbReference>
<dbReference type="InterPro" id="IPR002328">
    <property type="entry name" value="ADH_Zn_CS"/>
</dbReference>
<dbReference type="SUPFAM" id="SSF51735">
    <property type="entry name" value="NAD(P)-binding Rossmann-fold domains"/>
    <property type="match status" value="1"/>
</dbReference>
<dbReference type="PROSITE" id="PS00059">
    <property type="entry name" value="ADH_ZINC"/>
    <property type="match status" value="1"/>
</dbReference>
<dbReference type="InterPro" id="IPR011032">
    <property type="entry name" value="GroES-like_sf"/>
</dbReference>
<dbReference type="InterPro" id="IPR036291">
    <property type="entry name" value="NAD(P)-bd_dom_sf"/>
</dbReference>
<protein>
    <submittedName>
        <fullName evidence="8">Alcohol dehydrogenase catalytic domain-containing protein</fullName>
    </submittedName>
</protein>
<evidence type="ECO:0000259" key="7">
    <source>
        <dbReference type="SMART" id="SM00829"/>
    </source>
</evidence>
<name>A0A7C9NDP4_9ACTN</name>
<proteinExistence type="inferred from homology"/>
<evidence type="ECO:0000256" key="5">
    <source>
        <dbReference type="ARBA" id="ARBA00023002"/>
    </source>
</evidence>
<keyword evidence="9" id="KW-1185">Reference proteome</keyword>
<dbReference type="GO" id="GO:0016491">
    <property type="term" value="F:oxidoreductase activity"/>
    <property type="evidence" value="ECO:0007669"/>
    <property type="project" value="UniProtKB-KW"/>
</dbReference>
<evidence type="ECO:0000256" key="3">
    <source>
        <dbReference type="ARBA" id="ARBA00022723"/>
    </source>
</evidence>
<feature type="domain" description="Enoyl reductase (ER)" evidence="7">
    <location>
        <begin position="6"/>
        <end position="358"/>
    </location>
</feature>
<dbReference type="Gene3D" id="3.40.50.720">
    <property type="entry name" value="NAD(P)-binding Rossmann-like Domain"/>
    <property type="match status" value="1"/>
</dbReference>
<dbReference type="SUPFAM" id="SSF50129">
    <property type="entry name" value="GroES-like"/>
    <property type="match status" value="1"/>
</dbReference>
<evidence type="ECO:0000313" key="8">
    <source>
        <dbReference type="EMBL" id="NAS20238.1"/>
    </source>
</evidence>
<dbReference type="CDD" id="cd08279">
    <property type="entry name" value="Zn_ADH_class_III"/>
    <property type="match status" value="1"/>
</dbReference>
<dbReference type="InterPro" id="IPR013154">
    <property type="entry name" value="ADH-like_N"/>
</dbReference>
<comment type="cofactor">
    <cofactor evidence="1 6">
        <name>Zn(2+)</name>
        <dbReference type="ChEBI" id="CHEBI:29105"/>
    </cofactor>
</comment>
<evidence type="ECO:0000256" key="2">
    <source>
        <dbReference type="ARBA" id="ARBA00008072"/>
    </source>
</evidence>
<gene>
    <name evidence="8" type="ORF">GT755_00905</name>
</gene>
<dbReference type="Gene3D" id="3.90.180.10">
    <property type="entry name" value="Medium-chain alcohol dehydrogenases, catalytic domain"/>
    <property type="match status" value="1"/>
</dbReference>
<dbReference type="SMART" id="SM00829">
    <property type="entry name" value="PKS_ER"/>
    <property type="match status" value="1"/>
</dbReference>
<keyword evidence="5" id="KW-0560">Oxidoreductase</keyword>
<dbReference type="EMBL" id="WXEW01000001">
    <property type="protein sequence ID" value="NAS20238.1"/>
    <property type="molecule type" value="Genomic_DNA"/>
</dbReference>
<evidence type="ECO:0000256" key="6">
    <source>
        <dbReference type="RuleBase" id="RU361277"/>
    </source>
</evidence>
<dbReference type="PANTHER" id="PTHR43350:SF21">
    <property type="entry name" value="S-NITROSOMYCOTHIOL REDUCTASE MSCR"/>
    <property type="match status" value="1"/>
</dbReference>
<comment type="similarity">
    <text evidence="2 6">Belongs to the zinc-containing alcohol dehydrogenase family.</text>
</comment>
<evidence type="ECO:0000313" key="9">
    <source>
        <dbReference type="Proteomes" id="UP000479526"/>
    </source>
</evidence>